<feature type="transmembrane region" description="Helical" evidence="9">
    <location>
        <begin position="127"/>
        <end position="146"/>
    </location>
</feature>
<evidence type="ECO:0000256" key="5">
    <source>
        <dbReference type="ARBA" id="ARBA00022692"/>
    </source>
</evidence>
<dbReference type="FunFam" id="1.10.3470.10:FF:000001">
    <property type="entry name" value="Vitamin B12 ABC transporter permease BtuC"/>
    <property type="match status" value="1"/>
</dbReference>
<dbReference type="CDD" id="cd06550">
    <property type="entry name" value="TM_ABC_iron-siderophores_like"/>
    <property type="match status" value="1"/>
</dbReference>
<dbReference type="EMBL" id="FZNW01000003">
    <property type="protein sequence ID" value="SNR34919.1"/>
    <property type="molecule type" value="Genomic_DNA"/>
</dbReference>
<evidence type="ECO:0000256" key="3">
    <source>
        <dbReference type="ARBA" id="ARBA00022448"/>
    </source>
</evidence>
<dbReference type="Gene3D" id="1.10.3470.10">
    <property type="entry name" value="ABC transporter involved in vitamin B12 uptake, BtuC"/>
    <property type="match status" value="1"/>
</dbReference>
<comment type="similarity">
    <text evidence="2">Belongs to the binding-protein-dependent transport system permease family. FecCD subfamily.</text>
</comment>
<feature type="transmembrane region" description="Helical" evidence="9">
    <location>
        <begin position="339"/>
        <end position="357"/>
    </location>
</feature>
<evidence type="ECO:0000256" key="1">
    <source>
        <dbReference type="ARBA" id="ARBA00004651"/>
    </source>
</evidence>
<sequence length="366" mass="37264">MSTPPSDPHTSPSTPAGTPLPRGTRVLGSHRLGVAVRVYRPALVLGCALCGLVFAAAVASLALGDFTMPVTDVLSVFTGRSSPMQAHVVVDMRLPRALTAAGVGAALAISGMILQRLAHNPLVSPDVIGINAGATAAAVCAIVALTGSTLQVAGAALAGAVGTALLLYLLAYRRGVAGYRLVLIGIGLTAMLTSVTSYLITRTDLNTAARAMIWLTGSLANRSWEHVGTIWFGLAVLAPLALALTRQLRLLQLGDDTAAALGGRVQLARAALLFTAAATAASATAVAGPVAFVALVAPQIVRRLLRERVVALLPAAACGALLVLGADLLARTAFGGTELPVGVLTGVLGAPYLLYLLTRMNRIGQA</sequence>
<feature type="compositionally biased region" description="Low complexity" evidence="8">
    <location>
        <begin position="1"/>
        <end position="15"/>
    </location>
</feature>
<keyword evidence="11" id="KW-1185">Reference proteome</keyword>
<feature type="transmembrane region" description="Helical" evidence="9">
    <location>
        <begin position="309"/>
        <end position="333"/>
    </location>
</feature>
<feature type="transmembrane region" description="Helical" evidence="9">
    <location>
        <begin position="271"/>
        <end position="297"/>
    </location>
</feature>
<name>A0A238VN65_9PSEU</name>
<evidence type="ECO:0000256" key="8">
    <source>
        <dbReference type="SAM" id="MobiDB-lite"/>
    </source>
</evidence>
<dbReference type="GO" id="GO:0022857">
    <property type="term" value="F:transmembrane transporter activity"/>
    <property type="evidence" value="ECO:0007669"/>
    <property type="project" value="InterPro"/>
</dbReference>
<evidence type="ECO:0000313" key="11">
    <source>
        <dbReference type="Proteomes" id="UP000198348"/>
    </source>
</evidence>
<accession>A0A238VN65</accession>
<reference evidence="10 11" key="1">
    <citation type="submission" date="2017-06" db="EMBL/GenBank/DDBJ databases">
        <authorList>
            <person name="Kim H.J."/>
            <person name="Triplett B.A."/>
        </authorList>
    </citation>
    <scope>NUCLEOTIDE SEQUENCE [LARGE SCALE GENOMIC DNA]</scope>
    <source>
        <strain evidence="10 11">DSM 45207</strain>
    </source>
</reference>
<keyword evidence="5 9" id="KW-0812">Transmembrane</keyword>
<evidence type="ECO:0000256" key="7">
    <source>
        <dbReference type="ARBA" id="ARBA00023136"/>
    </source>
</evidence>
<evidence type="ECO:0000313" key="10">
    <source>
        <dbReference type="EMBL" id="SNR34919.1"/>
    </source>
</evidence>
<feature type="transmembrane region" description="Helical" evidence="9">
    <location>
        <begin position="42"/>
        <end position="63"/>
    </location>
</feature>
<keyword evidence="3" id="KW-0813">Transport</keyword>
<dbReference type="GO" id="GO:0005886">
    <property type="term" value="C:plasma membrane"/>
    <property type="evidence" value="ECO:0007669"/>
    <property type="project" value="UniProtKB-SubCell"/>
</dbReference>
<dbReference type="PANTHER" id="PTHR30472">
    <property type="entry name" value="FERRIC ENTEROBACTIN TRANSPORT SYSTEM PERMEASE PROTEIN"/>
    <property type="match status" value="1"/>
</dbReference>
<comment type="subcellular location">
    <subcellularLocation>
        <location evidence="1">Cell membrane</location>
        <topology evidence="1">Multi-pass membrane protein</topology>
    </subcellularLocation>
</comment>
<dbReference type="Proteomes" id="UP000198348">
    <property type="component" value="Unassembled WGS sequence"/>
</dbReference>
<feature type="transmembrane region" description="Helical" evidence="9">
    <location>
        <begin position="97"/>
        <end position="115"/>
    </location>
</feature>
<dbReference type="RefSeq" id="WP_089299914.1">
    <property type="nucleotide sequence ID" value="NZ_FZNW01000003.1"/>
</dbReference>
<dbReference type="GO" id="GO:0033214">
    <property type="term" value="P:siderophore-iron import into cell"/>
    <property type="evidence" value="ECO:0007669"/>
    <property type="project" value="TreeGrafter"/>
</dbReference>
<feature type="transmembrane region" description="Helical" evidence="9">
    <location>
        <begin position="178"/>
        <end position="200"/>
    </location>
</feature>
<evidence type="ECO:0000256" key="6">
    <source>
        <dbReference type="ARBA" id="ARBA00022989"/>
    </source>
</evidence>
<dbReference type="OrthoDB" id="4455417at2"/>
<evidence type="ECO:0000256" key="9">
    <source>
        <dbReference type="SAM" id="Phobius"/>
    </source>
</evidence>
<feature type="transmembrane region" description="Helical" evidence="9">
    <location>
        <begin position="152"/>
        <end position="171"/>
    </location>
</feature>
<evidence type="ECO:0000256" key="4">
    <source>
        <dbReference type="ARBA" id="ARBA00022475"/>
    </source>
</evidence>
<proteinExistence type="inferred from homology"/>
<keyword evidence="4" id="KW-1003">Cell membrane</keyword>
<gene>
    <name evidence="10" type="ORF">SAMN06265360_10331</name>
</gene>
<evidence type="ECO:0000256" key="2">
    <source>
        <dbReference type="ARBA" id="ARBA00007935"/>
    </source>
</evidence>
<dbReference type="InterPro" id="IPR037294">
    <property type="entry name" value="ABC_BtuC-like"/>
</dbReference>
<feature type="region of interest" description="Disordered" evidence="8">
    <location>
        <begin position="1"/>
        <end position="23"/>
    </location>
</feature>
<dbReference type="InterPro" id="IPR000522">
    <property type="entry name" value="ABC_transptr_permease_BtuC"/>
</dbReference>
<dbReference type="AlphaFoldDB" id="A0A238VN65"/>
<organism evidence="10 11">
    <name type="scientific">Haloechinothrix alba</name>
    <dbReference type="NCBI Taxonomy" id="664784"/>
    <lineage>
        <taxon>Bacteria</taxon>
        <taxon>Bacillati</taxon>
        <taxon>Actinomycetota</taxon>
        <taxon>Actinomycetes</taxon>
        <taxon>Pseudonocardiales</taxon>
        <taxon>Pseudonocardiaceae</taxon>
        <taxon>Haloechinothrix</taxon>
    </lineage>
</organism>
<dbReference type="SUPFAM" id="SSF81345">
    <property type="entry name" value="ABC transporter involved in vitamin B12 uptake, BtuC"/>
    <property type="match status" value="1"/>
</dbReference>
<dbReference type="PANTHER" id="PTHR30472:SF24">
    <property type="entry name" value="FERRIC ENTEROBACTIN TRANSPORT SYSTEM PERMEASE PROTEIN FEPG"/>
    <property type="match status" value="1"/>
</dbReference>
<dbReference type="Pfam" id="PF01032">
    <property type="entry name" value="FecCD"/>
    <property type="match status" value="1"/>
</dbReference>
<protein>
    <submittedName>
        <fullName evidence="10">Iron complex transport system permease protein</fullName>
    </submittedName>
</protein>
<keyword evidence="7 9" id="KW-0472">Membrane</keyword>
<keyword evidence="6 9" id="KW-1133">Transmembrane helix</keyword>